<evidence type="ECO:0000313" key="1">
    <source>
        <dbReference type="EMBL" id="MDR6944832.1"/>
    </source>
</evidence>
<name>A0ABU1THE3_9SPHI</name>
<accession>A0ABU1THE3</accession>
<dbReference type="Proteomes" id="UP001247620">
    <property type="component" value="Unassembled WGS sequence"/>
</dbReference>
<keyword evidence="2" id="KW-1185">Reference proteome</keyword>
<sequence length="62" mass="6953">MTRGVNCDDAREGNDRLFILLSKNPKVQRPQPHNPQNYPSAFVLNKNTADSPNITWSPSLMG</sequence>
<organism evidence="1 2">
    <name type="scientific">Mucilaginibacter pocheonensis</name>
    <dbReference type="NCBI Taxonomy" id="398050"/>
    <lineage>
        <taxon>Bacteria</taxon>
        <taxon>Pseudomonadati</taxon>
        <taxon>Bacteroidota</taxon>
        <taxon>Sphingobacteriia</taxon>
        <taxon>Sphingobacteriales</taxon>
        <taxon>Sphingobacteriaceae</taxon>
        <taxon>Mucilaginibacter</taxon>
    </lineage>
</organism>
<dbReference type="EMBL" id="JAVDUU010000004">
    <property type="protein sequence ID" value="MDR6944832.1"/>
    <property type="molecule type" value="Genomic_DNA"/>
</dbReference>
<comment type="caution">
    <text evidence="1">The sequence shown here is derived from an EMBL/GenBank/DDBJ whole genome shotgun (WGS) entry which is preliminary data.</text>
</comment>
<protein>
    <submittedName>
        <fullName evidence="1">Uncharacterized protein</fullName>
    </submittedName>
</protein>
<reference evidence="1 2" key="1">
    <citation type="submission" date="2023-07" db="EMBL/GenBank/DDBJ databases">
        <title>Sorghum-associated microbial communities from plants grown in Nebraska, USA.</title>
        <authorList>
            <person name="Schachtman D."/>
        </authorList>
    </citation>
    <scope>NUCLEOTIDE SEQUENCE [LARGE SCALE GENOMIC DNA]</scope>
    <source>
        <strain evidence="1 2">3262</strain>
    </source>
</reference>
<gene>
    <name evidence="1" type="ORF">J2W55_004692</name>
</gene>
<evidence type="ECO:0000313" key="2">
    <source>
        <dbReference type="Proteomes" id="UP001247620"/>
    </source>
</evidence>
<proteinExistence type="predicted"/>